<evidence type="ECO:0000259" key="4">
    <source>
        <dbReference type="Pfam" id="PF16403"/>
    </source>
</evidence>
<dbReference type="PROSITE" id="PS51257">
    <property type="entry name" value="PROKAR_LIPOPROTEIN"/>
    <property type="match status" value="1"/>
</dbReference>
<feature type="domain" description="CBM-cenC" evidence="3">
    <location>
        <begin position="514"/>
        <end position="637"/>
    </location>
</feature>
<feature type="chain" id="PRO_5004626413" evidence="2">
    <location>
        <begin position="19"/>
        <end position="837"/>
    </location>
</feature>
<name>U2DZK1_9MOLU</name>
<feature type="domain" description="CBM-cenC" evidence="3">
    <location>
        <begin position="677"/>
        <end position="809"/>
    </location>
</feature>
<evidence type="ECO:0000256" key="1">
    <source>
        <dbReference type="ARBA" id="ARBA00022801"/>
    </source>
</evidence>
<dbReference type="OrthoDB" id="9809583at2"/>
<dbReference type="Pfam" id="PF02018">
    <property type="entry name" value="CBM_4_9"/>
    <property type="match status" value="4"/>
</dbReference>
<dbReference type="Pfam" id="PF16403">
    <property type="entry name" value="Bact_surface_Ig-like"/>
    <property type="match status" value="2"/>
</dbReference>
<accession>U2DZK1</accession>
<dbReference type="eggNOG" id="COG1653">
    <property type="taxonomic scope" value="Bacteria"/>
</dbReference>
<evidence type="ECO:0000313" key="5">
    <source>
        <dbReference type="EMBL" id="ERJ13627.1"/>
    </source>
</evidence>
<dbReference type="GO" id="GO:0008843">
    <property type="term" value="F:endochitinase activity"/>
    <property type="evidence" value="ECO:0007669"/>
    <property type="project" value="UniProtKB-EC"/>
</dbReference>
<gene>
    <name evidence="5" type="primary">chiA</name>
    <name evidence="5" type="ORF">HLPCO_000293</name>
</gene>
<dbReference type="EC" id="3.2.1.14" evidence="5"/>
<feature type="domain" description="Pesticidal crystal protein Cry22Aa Ig-like" evidence="4">
    <location>
        <begin position="32"/>
        <end position="104"/>
    </location>
</feature>
<reference evidence="5 6" key="1">
    <citation type="journal article" date="2011" name="J. Bacteriol.">
        <title>Genome sequence of Haloplasma contractile, an unusual contractile bacterium from a deep-sea anoxic brine lake.</title>
        <authorList>
            <person name="Antunes A."/>
            <person name="Alam I."/>
            <person name="El Dorry H."/>
            <person name="Siam R."/>
            <person name="Robertson A."/>
            <person name="Bajic V.B."/>
            <person name="Stingl U."/>
        </authorList>
    </citation>
    <scope>NUCLEOTIDE SEQUENCE [LARGE SCALE GENOMIC DNA]</scope>
    <source>
        <strain evidence="5 6">SSD-17B</strain>
    </source>
</reference>
<dbReference type="AlphaFoldDB" id="U2DZK1"/>
<protein>
    <submittedName>
        <fullName evidence="5">Chitinase ChiA protein</fullName>
        <ecNumber evidence="5">3.2.1.14</ecNumber>
    </submittedName>
</protein>
<sequence>MKKLMALLGVLTVVMVLAACTEETTEDTSAPELTGIEDVTFYVGQEEFDILDGVTATDDIDGDITNNIETIGIVKSDIPGLYTVRYKIEDEAGNLTQESRIVEVKRGSGVVNGKFTHDTTGWRTHIHSVYEASDGSSGTFTVENEEGKFVIDALGANNWSIQLFQEKFEFAKGDFYELSFKVKADEARTIEVVVEDPENGYHKYLDTQEVTVTSEWQTFTYDVVIDVDTETGKLGFLLGASGSDPKATTLYFDDVVLKPVEAEDDTEAPEITFEDLVLEKDATFDPLAGVTITDNQDFDLTVADIVVGGDTVDTATPGTYTVTYKATDASGNESAEFSRTITVEALIFVDTGAIVNGDFEAAIDTDNPEWGTFVDTEAWSGAAAAGTGAITNGEYVFDITAVGGAGWAVQLQQQGITLEKGQTYKLVFDAKAETARTIGAEFGYDPGSGFVSYSGLGEFAVTETMDTYEFMFTVANDTYDNIQLAFVLGKINDAAAGDVTIDNVQFLALDEEPVLDNGNFEALGFITWYGNADYAGYADASFDIINEEMVIDVKEVGNQGWGIQFNASDLTLENGNTYKLTFDVKSETPRYFQVKVKDDSVDGDWQVFDVNTTSTYATEEVIFTYAGSTTDSEIHLEFGYYEDENGTETSANGKVYLDNIKLEVQDDTDNTVYTDTAQITNGTFDQAVDWTSWWGDQYSGVAGGTATVENGELVLDITALGDAAYAAQVFQEPFTIKGSRSYVLEFDIKADVARSINVQLGEGLDADPWFNAFMDASQVDVTTDWETITITFDMTQDTNENGKLVFEVGKILAEDGTELSATGKIYIDNVIIYPVLG</sequence>
<organism evidence="5 6">
    <name type="scientific">Haloplasma contractile SSD-17B</name>
    <dbReference type="NCBI Taxonomy" id="1033810"/>
    <lineage>
        <taxon>Bacteria</taxon>
        <taxon>Bacillati</taxon>
        <taxon>Mycoplasmatota</taxon>
        <taxon>Mollicutes</taxon>
        <taxon>Haloplasmatales</taxon>
        <taxon>Haloplasmataceae</taxon>
        <taxon>Haloplasma</taxon>
    </lineage>
</organism>
<evidence type="ECO:0000259" key="3">
    <source>
        <dbReference type="Pfam" id="PF02018"/>
    </source>
</evidence>
<feature type="signal peptide" evidence="2">
    <location>
        <begin position="1"/>
        <end position="18"/>
    </location>
</feature>
<keyword evidence="1 5" id="KW-0378">Hydrolase</keyword>
<dbReference type="Proteomes" id="UP000005707">
    <property type="component" value="Unassembled WGS sequence"/>
</dbReference>
<dbReference type="InParanoid" id="U2DZK1"/>
<proteinExistence type="predicted"/>
<dbReference type="STRING" id="1033810.HLPCO_000293"/>
<reference evidence="5 6" key="2">
    <citation type="journal article" date="2013" name="PLoS ONE">
        <title>INDIGO - INtegrated Data Warehouse of MIcrobial GenOmes with Examples from the Red Sea Extremophiles.</title>
        <authorList>
            <person name="Alam I."/>
            <person name="Antunes A."/>
            <person name="Kamau A.A."/>
            <person name="Ba Alawi W."/>
            <person name="Kalkatawi M."/>
            <person name="Stingl U."/>
            <person name="Bajic V.B."/>
        </authorList>
    </citation>
    <scope>NUCLEOTIDE SEQUENCE [LARGE SCALE GENOMIC DNA]</scope>
    <source>
        <strain evidence="5 6">SSD-17B</strain>
    </source>
</reference>
<feature type="domain" description="CBM-cenC" evidence="3">
    <location>
        <begin position="110"/>
        <end position="238"/>
    </location>
</feature>
<dbReference type="RefSeq" id="WP_008826268.1">
    <property type="nucleotide sequence ID" value="NZ_AFNU02000001.1"/>
</dbReference>
<dbReference type="eggNOG" id="COG2273">
    <property type="taxonomic scope" value="Bacteria"/>
</dbReference>
<comment type="caution">
    <text evidence="5">The sequence shown here is derived from an EMBL/GenBank/DDBJ whole genome shotgun (WGS) entry which is preliminary data.</text>
</comment>
<dbReference type="InterPro" id="IPR032179">
    <property type="entry name" value="Cry22Aa_Ig-like"/>
</dbReference>
<feature type="domain" description="CBM-cenC" evidence="3">
    <location>
        <begin position="353"/>
        <end position="489"/>
    </location>
</feature>
<dbReference type="Gene3D" id="2.60.40.10">
    <property type="entry name" value="Immunoglobulins"/>
    <property type="match status" value="2"/>
</dbReference>
<dbReference type="SUPFAM" id="SSF49785">
    <property type="entry name" value="Galactose-binding domain-like"/>
    <property type="match status" value="4"/>
</dbReference>
<dbReference type="InterPro" id="IPR013783">
    <property type="entry name" value="Ig-like_fold"/>
</dbReference>
<dbReference type="InterPro" id="IPR003305">
    <property type="entry name" value="CenC_carb-bd"/>
</dbReference>
<dbReference type="Gene3D" id="2.60.120.260">
    <property type="entry name" value="Galactose-binding domain-like"/>
    <property type="match status" value="4"/>
</dbReference>
<keyword evidence="2" id="KW-0732">Signal</keyword>
<dbReference type="EMBL" id="AFNU02000001">
    <property type="protein sequence ID" value="ERJ13627.1"/>
    <property type="molecule type" value="Genomic_DNA"/>
</dbReference>
<dbReference type="InterPro" id="IPR008979">
    <property type="entry name" value="Galactose-bd-like_sf"/>
</dbReference>
<keyword evidence="6" id="KW-1185">Reference proteome</keyword>
<keyword evidence="5" id="KW-0326">Glycosidase</keyword>
<evidence type="ECO:0000256" key="2">
    <source>
        <dbReference type="SAM" id="SignalP"/>
    </source>
</evidence>
<feature type="domain" description="Pesticidal crystal protein Cry22Aa Ig-like" evidence="4">
    <location>
        <begin position="274"/>
        <end position="343"/>
    </location>
</feature>
<evidence type="ECO:0000313" key="6">
    <source>
        <dbReference type="Proteomes" id="UP000005707"/>
    </source>
</evidence>